<evidence type="ECO:0000256" key="9">
    <source>
        <dbReference type="HAMAP-Rule" id="MF_00097"/>
    </source>
</evidence>
<comment type="caution">
    <text evidence="9">Lacks conserved residue(s) required for the propagation of feature annotation.</text>
</comment>
<evidence type="ECO:0000313" key="14">
    <source>
        <dbReference type="Proteomes" id="UP000886881"/>
    </source>
</evidence>
<evidence type="ECO:0000259" key="12">
    <source>
        <dbReference type="Pfam" id="PF02581"/>
    </source>
</evidence>
<gene>
    <name evidence="9" type="primary">thiE</name>
    <name evidence="13" type="ORF">IAC35_02330</name>
</gene>
<dbReference type="HAMAP" id="MF_00097">
    <property type="entry name" value="TMP_synthase"/>
    <property type="match status" value="1"/>
</dbReference>
<reference evidence="13" key="2">
    <citation type="journal article" date="2021" name="PeerJ">
        <title>Extensive microbial diversity within the chicken gut microbiome revealed by metagenomics and culture.</title>
        <authorList>
            <person name="Gilroy R."/>
            <person name="Ravi A."/>
            <person name="Getino M."/>
            <person name="Pursley I."/>
            <person name="Horton D.L."/>
            <person name="Alikhan N.F."/>
            <person name="Baker D."/>
            <person name="Gharbi K."/>
            <person name="Hall N."/>
            <person name="Watson M."/>
            <person name="Adriaenssens E.M."/>
            <person name="Foster-Nyarko E."/>
            <person name="Jarju S."/>
            <person name="Secka A."/>
            <person name="Antonio M."/>
            <person name="Oren A."/>
            <person name="Chaudhuri R.R."/>
            <person name="La Ragione R."/>
            <person name="Hildebrand F."/>
            <person name="Pallen M.J."/>
        </authorList>
    </citation>
    <scope>NUCLEOTIDE SEQUENCE</scope>
    <source>
        <strain evidence="13">ChiHecec2B26-709</strain>
    </source>
</reference>
<evidence type="ECO:0000256" key="2">
    <source>
        <dbReference type="ARBA" id="ARBA00022679"/>
    </source>
</evidence>
<dbReference type="Proteomes" id="UP000886881">
    <property type="component" value="Unassembled WGS sequence"/>
</dbReference>
<dbReference type="GO" id="GO:0009229">
    <property type="term" value="P:thiamine diphosphate biosynthetic process"/>
    <property type="evidence" value="ECO:0007669"/>
    <property type="project" value="UniProtKB-UniRule"/>
</dbReference>
<dbReference type="GO" id="GO:0000287">
    <property type="term" value="F:magnesium ion binding"/>
    <property type="evidence" value="ECO:0007669"/>
    <property type="project" value="UniProtKB-UniRule"/>
</dbReference>
<feature type="binding site" evidence="9">
    <location>
        <begin position="32"/>
        <end position="36"/>
    </location>
    <ligand>
        <name>4-amino-2-methyl-5-(diphosphooxymethyl)pyrimidine</name>
        <dbReference type="ChEBI" id="CHEBI:57841"/>
    </ligand>
</feature>
<dbReference type="SUPFAM" id="SSF51391">
    <property type="entry name" value="Thiamin phosphate synthase"/>
    <property type="match status" value="1"/>
</dbReference>
<evidence type="ECO:0000313" key="13">
    <source>
        <dbReference type="EMBL" id="HIT46677.1"/>
    </source>
</evidence>
<feature type="binding site" evidence="9">
    <location>
        <position position="84"/>
    </location>
    <ligand>
        <name>Mg(2+)</name>
        <dbReference type="ChEBI" id="CHEBI:18420"/>
    </ligand>
</feature>
<comment type="cofactor">
    <cofactor evidence="9">
        <name>Mg(2+)</name>
        <dbReference type="ChEBI" id="CHEBI:18420"/>
    </cofactor>
    <text evidence="9">Binds 1 Mg(2+) ion per subunit.</text>
</comment>
<comment type="catalytic activity">
    <reaction evidence="6 9 10">
        <text>4-methyl-5-(2-phosphooxyethyl)-thiazole + 4-amino-2-methyl-5-(diphosphooxymethyl)pyrimidine + H(+) = thiamine phosphate + diphosphate</text>
        <dbReference type="Rhea" id="RHEA:22328"/>
        <dbReference type="ChEBI" id="CHEBI:15378"/>
        <dbReference type="ChEBI" id="CHEBI:33019"/>
        <dbReference type="ChEBI" id="CHEBI:37575"/>
        <dbReference type="ChEBI" id="CHEBI:57841"/>
        <dbReference type="ChEBI" id="CHEBI:58296"/>
        <dbReference type="EC" id="2.5.1.3"/>
    </reaction>
</comment>
<sequence length="218" mass="23183">MNMLQFITHKAGGYDELSGAEAVLKGGCRWVQLRMKDASDEEFIAVGRKLAELCRSFGARLILDDRVHLVGEIGADGVHVGKNDMPVDEVRRLLGPGFIVGATANSFDDIASAAARGADYIGLGPFRFTQTKRKLSPILGLEGYRQLMSESRAAGILLPVVAIGGINSADIPDIMATGVHGVAISGGLLRAEDTVTETRNILSELESYGASAWSGLPR</sequence>
<accession>A0A9D1GNN2</accession>
<organism evidence="13 14">
    <name type="scientific">Candidatus Cryptobacteroides merdipullorum</name>
    <dbReference type="NCBI Taxonomy" id="2840771"/>
    <lineage>
        <taxon>Bacteria</taxon>
        <taxon>Pseudomonadati</taxon>
        <taxon>Bacteroidota</taxon>
        <taxon>Bacteroidia</taxon>
        <taxon>Bacteroidales</taxon>
        <taxon>Candidatus Cryptobacteroides</taxon>
    </lineage>
</organism>
<protein>
    <recommendedName>
        <fullName evidence="9">Thiamine-phosphate synthase</fullName>
        <shortName evidence="9">TP synthase</shortName>
        <shortName evidence="9">TPS</shortName>
        <ecNumber evidence="9">2.5.1.3</ecNumber>
    </recommendedName>
    <alternativeName>
        <fullName evidence="9">Thiamine-phosphate pyrophosphorylase</fullName>
        <shortName evidence="9">TMP pyrophosphorylase</shortName>
        <shortName evidence="9">TMP-PPase</shortName>
    </alternativeName>
</protein>
<evidence type="ECO:0000256" key="5">
    <source>
        <dbReference type="ARBA" id="ARBA00022977"/>
    </source>
</evidence>
<evidence type="ECO:0000256" key="11">
    <source>
        <dbReference type="RuleBase" id="RU004253"/>
    </source>
</evidence>
<dbReference type="PANTHER" id="PTHR20857">
    <property type="entry name" value="THIAMINE-PHOSPHATE PYROPHOSPHORYLASE"/>
    <property type="match status" value="1"/>
</dbReference>
<feature type="binding site" evidence="9">
    <location>
        <position position="103"/>
    </location>
    <ligand>
        <name>4-amino-2-methyl-5-(diphosphooxymethyl)pyrimidine</name>
        <dbReference type="ChEBI" id="CHEBI:57841"/>
    </ligand>
</feature>
<dbReference type="NCBIfam" id="NF000736">
    <property type="entry name" value="PRK00043.2-3"/>
    <property type="match status" value="1"/>
</dbReference>
<dbReference type="Pfam" id="PF02581">
    <property type="entry name" value="TMP-TENI"/>
    <property type="match status" value="1"/>
</dbReference>
<evidence type="ECO:0000256" key="3">
    <source>
        <dbReference type="ARBA" id="ARBA00022723"/>
    </source>
</evidence>
<keyword evidence="3 9" id="KW-0479">Metal-binding</keyword>
<dbReference type="EMBL" id="DVLC01000044">
    <property type="protein sequence ID" value="HIT46677.1"/>
    <property type="molecule type" value="Genomic_DNA"/>
</dbReference>
<comment type="similarity">
    <text evidence="9 10">Belongs to the thiamine-phosphate synthase family.</text>
</comment>
<comment type="caution">
    <text evidence="13">The sequence shown here is derived from an EMBL/GenBank/DDBJ whole genome shotgun (WGS) entry which is preliminary data.</text>
</comment>
<dbReference type="GO" id="GO:0009228">
    <property type="term" value="P:thiamine biosynthetic process"/>
    <property type="evidence" value="ECO:0007669"/>
    <property type="project" value="UniProtKB-KW"/>
</dbReference>
<feature type="binding site" evidence="9">
    <location>
        <begin position="129"/>
        <end position="131"/>
    </location>
    <ligand>
        <name>2-[(2R,5Z)-2-carboxy-4-methylthiazol-5(2H)-ylidene]ethyl phosphate</name>
        <dbReference type="ChEBI" id="CHEBI:62899"/>
    </ligand>
</feature>
<evidence type="ECO:0000256" key="4">
    <source>
        <dbReference type="ARBA" id="ARBA00022842"/>
    </source>
</evidence>
<evidence type="ECO:0000256" key="8">
    <source>
        <dbReference type="ARBA" id="ARBA00047883"/>
    </source>
</evidence>
<dbReference type="InterPro" id="IPR022998">
    <property type="entry name" value="ThiamineP_synth_TenI"/>
</dbReference>
<proteinExistence type="inferred from homology"/>
<dbReference type="InterPro" id="IPR036206">
    <property type="entry name" value="ThiamineP_synth_sf"/>
</dbReference>
<evidence type="ECO:0000256" key="10">
    <source>
        <dbReference type="RuleBase" id="RU003826"/>
    </source>
</evidence>
<keyword evidence="4 9" id="KW-0460">Magnesium</keyword>
<feature type="binding site" evidence="9">
    <location>
        <position position="165"/>
    </location>
    <ligand>
        <name>2-[(2R,5Z)-2-carboxy-4-methylthiazol-5(2H)-ylidene]ethyl phosphate</name>
        <dbReference type="ChEBI" id="CHEBI:62899"/>
    </ligand>
</feature>
<dbReference type="EC" id="2.5.1.3" evidence="9"/>
<dbReference type="AlphaFoldDB" id="A0A9D1GNN2"/>
<dbReference type="GO" id="GO:0005737">
    <property type="term" value="C:cytoplasm"/>
    <property type="evidence" value="ECO:0007669"/>
    <property type="project" value="TreeGrafter"/>
</dbReference>
<keyword evidence="2 9" id="KW-0808">Transferase</keyword>
<reference evidence="13" key="1">
    <citation type="submission" date="2020-10" db="EMBL/GenBank/DDBJ databases">
        <authorList>
            <person name="Gilroy R."/>
        </authorList>
    </citation>
    <scope>NUCLEOTIDE SEQUENCE</scope>
    <source>
        <strain evidence="13">ChiHecec2B26-709</strain>
    </source>
</reference>
<comment type="catalytic activity">
    <reaction evidence="8 9 10">
        <text>2-[(2R,5Z)-2-carboxy-4-methylthiazol-5(2H)-ylidene]ethyl phosphate + 4-amino-2-methyl-5-(diphosphooxymethyl)pyrimidine + 2 H(+) = thiamine phosphate + CO2 + diphosphate</text>
        <dbReference type="Rhea" id="RHEA:47844"/>
        <dbReference type="ChEBI" id="CHEBI:15378"/>
        <dbReference type="ChEBI" id="CHEBI:16526"/>
        <dbReference type="ChEBI" id="CHEBI:33019"/>
        <dbReference type="ChEBI" id="CHEBI:37575"/>
        <dbReference type="ChEBI" id="CHEBI:57841"/>
        <dbReference type="ChEBI" id="CHEBI:62899"/>
        <dbReference type="EC" id="2.5.1.3"/>
    </reaction>
</comment>
<keyword evidence="5 9" id="KW-0784">Thiamine biosynthesis</keyword>
<feature type="binding site" evidence="9">
    <location>
        <position position="64"/>
    </location>
    <ligand>
        <name>4-amino-2-methyl-5-(diphosphooxymethyl)pyrimidine</name>
        <dbReference type="ChEBI" id="CHEBI:57841"/>
    </ligand>
</feature>
<evidence type="ECO:0000256" key="7">
    <source>
        <dbReference type="ARBA" id="ARBA00047851"/>
    </source>
</evidence>
<evidence type="ECO:0000256" key="1">
    <source>
        <dbReference type="ARBA" id="ARBA00005165"/>
    </source>
</evidence>
<dbReference type="GO" id="GO:0004789">
    <property type="term" value="F:thiamine-phosphate diphosphorylase activity"/>
    <property type="evidence" value="ECO:0007669"/>
    <property type="project" value="UniProtKB-UniRule"/>
</dbReference>
<evidence type="ECO:0000256" key="6">
    <source>
        <dbReference type="ARBA" id="ARBA00047334"/>
    </source>
</evidence>
<dbReference type="InterPro" id="IPR034291">
    <property type="entry name" value="TMP_synthase"/>
</dbReference>
<comment type="function">
    <text evidence="9">Condenses 4-methyl-5-(beta-hydroxyethyl)thiazole monophosphate (THZ-P) and 2-methyl-4-amino-5-hydroxymethyl pyrimidine pyrophosphate (HMP-PP) to form thiamine monophosphate (TMP).</text>
</comment>
<feature type="binding site" evidence="9">
    <location>
        <position position="65"/>
    </location>
    <ligand>
        <name>Mg(2+)</name>
        <dbReference type="ChEBI" id="CHEBI:18420"/>
    </ligand>
</feature>
<dbReference type="NCBIfam" id="TIGR00693">
    <property type="entry name" value="thiE"/>
    <property type="match status" value="1"/>
</dbReference>
<dbReference type="Gene3D" id="3.20.20.70">
    <property type="entry name" value="Aldolase class I"/>
    <property type="match status" value="1"/>
</dbReference>
<feature type="binding site" evidence="9">
    <location>
        <position position="132"/>
    </location>
    <ligand>
        <name>4-amino-2-methyl-5-(diphosphooxymethyl)pyrimidine</name>
        <dbReference type="ChEBI" id="CHEBI:57841"/>
    </ligand>
</feature>
<comment type="catalytic activity">
    <reaction evidence="7 9 10">
        <text>2-(2-carboxy-4-methylthiazol-5-yl)ethyl phosphate + 4-amino-2-methyl-5-(diphosphooxymethyl)pyrimidine + 2 H(+) = thiamine phosphate + CO2 + diphosphate</text>
        <dbReference type="Rhea" id="RHEA:47848"/>
        <dbReference type="ChEBI" id="CHEBI:15378"/>
        <dbReference type="ChEBI" id="CHEBI:16526"/>
        <dbReference type="ChEBI" id="CHEBI:33019"/>
        <dbReference type="ChEBI" id="CHEBI:37575"/>
        <dbReference type="ChEBI" id="CHEBI:57841"/>
        <dbReference type="ChEBI" id="CHEBI:62890"/>
        <dbReference type="EC" id="2.5.1.3"/>
    </reaction>
</comment>
<dbReference type="CDD" id="cd00564">
    <property type="entry name" value="TMP_TenI"/>
    <property type="match status" value="1"/>
</dbReference>
<dbReference type="PANTHER" id="PTHR20857:SF15">
    <property type="entry name" value="THIAMINE-PHOSPHATE SYNTHASE"/>
    <property type="match status" value="1"/>
</dbReference>
<feature type="domain" description="Thiamine phosphate synthase/TenI" evidence="12">
    <location>
        <begin position="6"/>
        <end position="186"/>
    </location>
</feature>
<comment type="pathway">
    <text evidence="1 9 11">Cofactor biosynthesis; thiamine diphosphate biosynthesis; thiamine phosphate from 4-amino-2-methyl-5-diphosphomethylpyrimidine and 4-methyl-5-(2-phosphoethyl)-thiazole: step 1/1.</text>
</comment>
<name>A0A9D1GNN2_9BACT</name>
<dbReference type="InterPro" id="IPR013785">
    <property type="entry name" value="Aldolase_TIM"/>
</dbReference>